<keyword evidence="1" id="KW-0472">Membrane</keyword>
<comment type="caution">
    <text evidence="2">The sequence shown here is derived from an EMBL/GenBank/DDBJ whole genome shotgun (WGS) entry which is preliminary data.</text>
</comment>
<evidence type="ECO:0000313" key="3">
    <source>
        <dbReference type="Proteomes" id="UP001224781"/>
    </source>
</evidence>
<dbReference type="EMBL" id="JAUTBL010000002">
    <property type="protein sequence ID" value="MDQ1187336.1"/>
    <property type="molecule type" value="Genomic_DNA"/>
</dbReference>
<reference evidence="2 3" key="1">
    <citation type="submission" date="2023-07" db="EMBL/GenBank/DDBJ databases">
        <title>Functional and genomic diversity of the sorghum phyllosphere microbiome.</title>
        <authorList>
            <person name="Shade A."/>
        </authorList>
    </citation>
    <scope>NUCLEOTIDE SEQUENCE [LARGE SCALE GENOMIC DNA]</scope>
    <source>
        <strain evidence="2 3">SORGH_AS_1126</strain>
    </source>
</reference>
<keyword evidence="1" id="KW-0812">Transmembrane</keyword>
<dbReference type="Proteomes" id="UP001224781">
    <property type="component" value="Unassembled WGS sequence"/>
</dbReference>
<protein>
    <submittedName>
        <fullName evidence="2">Uncharacterized protein</fullName>
    </submittedName>
</protein>
<feature type="transmembrane region" description="Helical" evidence="1">
    <location>
        <begin position="25"/>
        <end position="44"/>
    </location>
</feature>
<name>A0ABU0UQW6_9HYPH</name>
<keyword evidence="1" id="KW-1133">Transmembrane helix</keyword>
<evidence type="ECO:0000313" key="2">
    <source>
        <dbReference type="EMBL" id="MDQ1187336.1"/>
    </source>
</evidence>
<accession>A0ABU0UQW6</accession>
<proteinExistence type="predicted"/>
<keyword evidence="3" id="KW-1185">Reference proteome</keyword>
<gene>
    <name evidence="2" type="ORF">QE408_004479</name>
</gene>
<evidence type="ECO:0000256" key="1">
    <source>
        <dbReference type="SAM" id="Phobius"/>
    </source>
</evidence>
<sequence length="66" mass="7232">MTLLVFVGSLLGAMAIGVPVAFSLMFCGVVLMWYMGMFNTAIIAQNMISGCRYLHAARHPFLHPGR</sequence>
<organism evidence="2 3">
    <name type="scientific">Agrobacterium larrymoorei</name>
    <dbReference type="NCBI Taxonomy" id="160699"/>
    <lineage>
        <taxon>Bacteria</taxon>
        <taxon>Pseudomonadati</taxon>
        <taxon>Pseudomonadota</taxon>
        <taxon>Alphaproteobacteria</taxon>
        <taxon>Hyphomicrobiales</taxon>
        <taxon>Rhizobiaceae</taxon>
        <taxon>Rhizobium/Agrobacterium group</taxon>
        <taxon>Agrobacterium</taxon>
    </lineage>
</organism>